<protein>
    <submittedName>
        <fullName evidence="1">Uncharacterized protein</fullName>
    </submittedName>
</protein>
<accession>A0A413UDF6</accession>
<evidence type="ECO:0000313" key="1">
    <source>
        <dbReference type="EMBL" id="RHB07168.1"/>
    </source>
</evidence>
<dbReference type="Proteomes" id="UP000285288">
    <property type="component" value="Unassembled WGS sequence"/>
</dbReference>
<organism evidence="1 2">
    <name type="scientific">Holdemanella biformis</name>
    <dbReference type="NCBI Taxonomy" id="1735"/>
    <lineage>
        <taxon>Bacteria</taxon>
        <taxon>Bacillati</taxon>
        <taxon>Bacillota</taxon>
        <taxon>Erysipelotrichia</taxon>
        <taxon>Erysipelotrichales</taxon>
        <taxon>Erysipelotrichaceae</taxon>
        <taxon>Holdemanella</taxon>
    </lineage>
</organism>
<comment type="caution">
    <text evidence="1">The sequence shown here is derived from an EMBL/GenBank/DDBJ whole genome shotgun (WGS) entry which is preliminary data.</text>
</comment>
<dbReference type="RefSeq" id="WP_118011186.1">
    <property type="nucleotide sequence ID" value="NZ_DBFOYD010000087.1"/>
</dbReference>
<dbReference type="EMBL" id="QSGD01000015">
    <property type="protein sequence ID" value="RHB07168.1"/>
    <property type="molecule type" value="Genomic_DNA"/>
</dbReference>
<dbReference type="AlphaFoldDB" id="A0A413UDF6"/>
<name>A0A413UDF6_9FIRM</name>
<evidence type="ECO:0000313" key="2">
    <source>
        <dbReference type="Proteomes" id="UP000285288"/>
    </source>
</evidence>
<reference evidence="1 2" key="1">
    <citation type="submission" date="2018-08" db="EMBL/GenBank/DDBJ databases">
        <title>A genome reference for cultivated species of the human gut microbiota.</title>
        <authorList>
            <person name="Zou Y."/>
            <person name="Xue W."/>
            <person name="Luo G."/>
        </authorList>
    </citation>
    <scope>NUCLEOTIDE SEQUENCE [LARGE SCALE GENOMIC DNA]</scope>
    <source>
        <strain evidence="1 2">AM42-13AC</strain>
    </source>
</reference>
<sequence>MHDQYKGRFEKEFWLRKIYILIVNINEISNSNIDLDNEMNIYRSKDEDYCIVTYLYYKNLYCKYLKKAMNRQNVQ</sequence>
<gene>
    <name evidence="1" type="ORF">DW907_05235</name>
</gene>
<proteinExistence type="predicted"/>